<reference evidence="2 3" key="1">
    <citation type="submission" date="2019-06" db="EMBL/GenBank/DDBJ databases">
        <title>Sequencing the genomes of 1000 actinobacteria strains.</title>
        <authorList>
            <person name="Klenk H.-P."/>
        </authorList>
    </citation>
    <scope>NUCLEOTIDE SEQUENCE [LARGE SCALE GENOMIC DNA]</scope>
    <source>
        <strain evidence="2 3">DSM 24683</strain>
    </source>
</reference>
<name>A0A561BRD9_9ACTN</name>
<feature type="transmembrane region" description="Helical" evidence="1">
    <location>
        <begin position="30"/>
        <end position="46"/>
    </location>
</feature>
<keyword evidence="1" id="KW-1133">Transmembrane helix</keyword>
<proteinExistence type="predicted"/>
<comment type="caution">
    <text evidence="2">The sequence shown here is derived from an EMBL/GenBank/DDBJ whole genome shotgun (WGS) entry which is preliminary data.</text>
</comment>
<dbReference type="OrthoDB" id="3830432at2"/>
<feature type="transmembrane region" description="Helical" evidence="1">
    <location>
        <begin position="6"/>
        <end position="23"/>
    </location>
</feature>
<organism evidence="2 3">
    <name type="scientific">Kribbella amoyensis</name>
    <dbReference type="NCBI Taxonomy" id="996641"/>
    <lineage>
        <taxon>Bacteria</taxon>
        <taxon>Bacillati</taxon>
        <taxon>Actinomycetota</taxon>
        <taxon>Actinomycetes</taxon>
        <taxon>Propionibacteriales</taxon>
        <taxon>Kribbellaceae</taxon>
        <taxon>Kribbella</taxon>
    </lineage>
</organism>
<keyword evidence="1" id="KW-0812">Transmembrane</keyword>
<evidence type="ECO:0000313" key="3">
    <source>
        <dbReference type="Proteomes" id="UP000318380"/>
    </source>
</evidence>
<dbReference type="Proteomes" id="UP000318380">
    <property type="component" value="Unassembled WGS sequence"/>
</dbReference>
<evidence type="ECO:0000256" key="1">
    <source>
        <dbReference type="SAM" id="Phobius"/>
    </source>
</evidence>
<protein>
    <submittedName>
        <fullName evidence="2">Uncharacterized protein</fullName>
    </submittedName>
</protein>
<evidence type="ECO:0000313" key="2">
    <source>
        <dbReference type="EMBL" id="TWD81409.1"/>
    </source>
</evidence>
<dbReference type="RefSeq" id="WP_145806235.1">
    <property type="nucleotide sequence ID" value="NZ_VIVK01000001.1"/>
</dbReference>
<dbReference type="EMBL" id="VIVK01000001">
    <property type="protein sequence ID" value="TWD81409.1"/>
    <property type="molecule type" value="Genomic_DNA"/>
</dbReference>
<keyword evidence="1" id="KW-0472">Membrane</keyword>
<sequence>MRDVILLALAIGYPVVLLWQLRAGKLRDRADLILVLSIGALFLLFARSTADWTSLPTWPWLIGLALLVAATAWSGRIWPKLTWFGTTHPTRRGISTGLQLAVVTAVGLLLI</sequence>
<accession>A0A561BRD9</accession>
<feature type="transmembrane region" description="Helical" evidence="1">
    <location>
        <begin position="58"/>
        <end position="78"/>
    </location>
</feature>
<dbReference type="AlphaFoldDB" id="A0A561BRD9"/>
<gene>
    <name evidence="2" type="ORF">FB561_2524</name>
</gene>
<keyword evidence="3" id="KW-1185">Reference proteome</keyword>